<organism evidence="1 2">
    <name type="scientific">Dyella acidisoli</name>
    <dbReference type="NCBI Taxonomy" id="1867834"/>
    <lineage>
        <taxon>Bacteria</taxon>
        <taxon>Pseudomonadati</taxon>
        <taxon>Pseudomonadota</taxon>
        <taxon>Gammaproteobacteria</taxon>
        <taxon>Lysobacterales</taxon>
        <taxon>Rhodanobacteraceae</taxon>
        <taxon>Dyella</taxon>
    </lineage>
</organism>
<name>A0ABQ5XPP0_9GAMM</name>
<comment type="caution">
    <text evidence="1">The sequence shown here is derived from an EMBL/GenBank/DDBJ whole genome shotgun (WGS) entry which is preliminary data.</text>
</comment>
<evidence type="ECO:0000313" key="1">
    <source>
        <dbReference type="EMBL" id="GLQ93695.1"/>
    </source>
</evidence>
<gene>
    <name evidence="1" type="ORF">GCM10007901_26460</name>
</gene>
<evidence type="ECO:0000313" key="2">
    <source>
        <dbReference type="Proteomes" id="UP001156670"/>
    </source>
</evidence>
<reference evidence="2" key="1">
    <citation type="journal article" date="2019" name="Int. J. Syst. Evol. Microbiol.">
        <title>The Global Catalogue of Microorganisms (GCM) 10K type strain sequencing project: providing services to taxonomists for standard genome sequencing and annotation.</title>
        <authorList>
            <consortium name="The Broad Institute Genomics Platform"/>
            <consortium name="The Broad Institute Genome Sequencing Center for Infectious Disease"/>
            <person name="Wu L."/>
            <person name="Ma J."/>
        </authorList>
    </citation>
    <scope>NUCLEOTIDE SEQUENCE [LARGE SCALE GENOMIC DNA]</scope>
    <source>
        <strain evidence="2">NBRC 111980</strain>
    </source>
</reference>
<dbReference type="Proteomes" id="UP001156670">
    <property type="component" value="Unassembled WGS sequence"/>
</dbReference>
<accession>A0ABQ5XPP0</accession>
<protein>
    <submittedName>
        <fullName evidence="1">Uncharacterized protein</fullName>
    </submittedName>
</protein>
<proteinExistence type="predicted"/>
<keyword evidence="2" id="KW-1185">Reference proteome</keyword>
<sequence>MKNDFNVDRPRSDGLIMEAPYNAVMESMRSNGRSRALPWCDHIPNAQAPVP</sequence>
<dbReference type="EMBL" id="BSOB01000024">
    <property type="protein sequence ID" value="GLQ93695.1"/>
    <property type="molecule type" value="Genomic_DNA"/>
</dbReference>